<evidence type="ECO:0000313" key="3">
    <source>
        <dbReference type="Proteomes" id="UP000198935"/>
    </source>
</evidence>
<dbReference type="InterPro" id="IPR023577">
    <property type="entry name" value="CYTH_domain"/>
</dbReference>
<dbReference type="PROSITE" id="PS51707">
    <property type="entry name" value="CYTH"/>
    <property type="match status" value="1"/>
</dbReference>
<dbReference type="STRING" id="1503961.SAMN05421736_10544"/>
<dbReference type="Pfam" id="PF01928">
    <property type="entry name" value="CYTH"/>
    <property type="match status" value="1"/>
</dbReference>
<dbReference type="EMBL" id="FNPI01000005">
    <property type="protein sequence ID" value="SDZ00259.1"/>
    <property type="molecule type" value="Genomic_DNA"/>
</dbReference>
<dbReference type="InterPro" id="IPR009195">
    <property type="entry name" value="Uncharacterised_YjbK"/>
</dbReference>
<dbReference type="SMART" id="SM01118">
    <property type="entry name" value="CYTH"/>
    <property type="match status" value="1"/>
</dbReference>
<proteinExistence type="predicted"/>
<keyword evidence="3" id="KW-1185">Reference proteome</keyword>
<feature type="domain" description="CYTH" evidence="1">
    <location>
        <begin position="3"/>
        <end position="191"/>
    </location>
</feature>
<dbReference type="Proteomes" id="UP000198935">
    <property type="component" value="Unassembled WGS sequence"/>
</dbReference>
<accession>A0A1H3PIN5</accession>
<reference evidence="3" key="1">
    <citation type="submission" date="2016-10" db="EMBL/GenBank/DDBJ databases">
        <authorList>
            <person name="Varghese N."/>
            <person name="Submissions S."/>
        </authorList>
    </citation>
    <scope>NUCLEOTIDE SEQUENCE [LARGE SCALE GENOMIC DNA]</scope>
    <source>
        <strain evidence="3">SP</strain>
    </source>
</reference>
<dbReference type="SUPFAM" id="SSF55154">
    <property type="entry name" value="CYTH-like phosphatases"/>
    <property type="match status" value="1"/>
</dbReference>
<dbReference type="InterPro" id="IPR033469">
    <property type="entry name" value="CYTH-like_dom_sf"/>
</dbReference>
<sequence>MQEVEIEFKNILTEEEYLQLLQTYRLSISEAVRQTNYYFETADLQLAAHGSALRIRQKGFSQILTFKQPHEHGLLETHQPLNNEEVQAALNHGHIAPGPVLSQIERLLKKTNDFIYLGELTTDRLEKQVEGGLLVFDRSYYFDVIDYELELECSDAKSGQAFFLKLLKDNNIPKRNTDNKVKRFYDEKLSRSMTRGERKEE</sequence>
<dbReference type="PIRSF" id="PIRSF012526">
    <property type="entry name" value="CYTH_UCP012526"/>
    <property type="match status" value="1"/>
</dbReference>
<evidence type="ECO:0000313" key="2">
    <source>
        <dbReference type="EMBL" id="SDZ00259.1"/>
    </source>
</evidence>
<dbReference type="OrthoDB" id="384378at2"/>
<organism evidence="2 3">
    <name type="scientific">Evansella caseinilytica</name>
    <dbReference type="NCBI Taxonomy" id="1503961"/>
    <lineage>
        <taxon>Bacteria</taxon>
        <taxon>Bacillati</taxon>
        <taxon>Bacillota</taxon>
        <taxon>Bacilli</taxon>
        <taxon>Bacillales</taxon>
        <taxon>Bacillaceae</taxon>
        <taxon>Evansella</taxon>
    </lineage>
</organism>
<dbReference type="CDD" id="cd07762">
    <property type="entry name" value="CYTH-like_Pase_1"/>
    <property type="match status" value="1"/>
</dbReference>
<dbReference type="Gene3D" id="2.40.320.10">
    <property type="entry name" value="Hypothetical Protein Pfu-838710-001"/>
    <property type="match status" value="1"/>
</dbReference>
<name>A0A1H3PIN5_9BACI</name>
<evidence type="ECO:0000259" key="1">
    <source>
        <dbReference type="PROSITE" id="PS51707"/>
    </source>
</evidence>
<dbReference type="AlphaFoldDB" id="A0A1H3PIN5"/>
<protein>
    <submittedName>
        <fullName evidence="2">Uncharacterized protein YjbK</fullName>
    </submittedName>
</protein>
<gene>
    <name evidence="2" type="ORF">SAMN05421736_10544</name>
</gene>